<sequence length="197" mass="21246">MAKGTVNKVIILGRLGQDPEVRTTASGTQIVNLNVATNELGRADDQGNRTDVTEWHRIVLFGRTAEIASQYLSKGSQVYIEGRLQTRKWQDQNGQDRYSTEIVGNEMQFIGGRSDNQQQGGGFGQAAPAQGGYQQPQQQGGYNQPKPQQAAPQQQSGFGAPQQGGGYQQPQQAPAQAPSQPAPPAGGFDDFDDDIPF</sequence>
<proteinExistence type="inferred from homology"/>
<keyword evidence="2" id="KW-0234">DNA repair</keyword>
<organism evidence="5 6">
    <name type="scientific">Reinekea marina</name>
    <dbReference type="NCBI Taxonomy" id="1310421"/>
    <lineage>
        <taxon>Bacteria</taxon>
        <taxon>Pseudomonadati</taxon>
        <taxon>Pseudomonadota</taxon>
        <taxon>Gammaproteobacteria</taxon>
        <taxon>Oceanospirillales</taxon>
        <taxon>Saccharospirillaceae</taxon>
        <taxon>Reinekea</taxon>
    </lineage>
</organism>
<dbReference type="CDD" id="cd04496">
    <property type="entry name" value="SSB_OBF"/>
    <property type="match status" value="1"/>
</dbReference>
<dbReference type="InterPro" id="IPR000424">
    <property type="entry name" value="Primosome_PriB/ssb"/>
</dbReference>
<dbReference type="PANTHER" id="PTHR10302">
    <property type="entry name" value="SINGLE-STRANDED DNA-BINDING PROTEIN"/>
    <property type="match status" value="1"/>
</dbReference>
<reference evidence="6" key="1">
    <citation type="journal article" date="2019" name="Int. J. Syst. Evol. Microbiol.">
        <title>The Global Catalogue of Microorganisms (GCM) 10K type strain sequencing project: providing services to taxonomists for standard genome sequencing and annotation.</title>
        <authorList>
            <consortium name="The Broad Institute Genomics Platform"/>
            <consortium name="The Broad Institute Genome Sequencing Center for Infectious Disease"/>
            <person name="Wu L."/>
            <person name="Ma J."/>
        </authorList>
    </citation>
    <scope>NUCLEOTIDE SEQUENCE [LARGE SCALE GENOMIC DNA]</scope>
    <source>
        <strain evidence="6">CECT 8288</strain>
    </source>
</reference>
<gene>
    <name evidence="5" type="ORF">ACFOND_03365</name>
</gene>
<evidence type="ECO:0000256" key="4">
    <source>
        <dbReference type="SAM" id="MobiDB-lite"/>
    </source>
</evidence>
<comment type="caution">
    <text evidence="5">The sequence shown here is derived from an EMBL/GenBank/DDBJ whole genome shotgun (WGS) entry which is preliminary data.</text>
</comment>
<comment type="function">
    <text evidence="2">Plays an important role in DNA replication, recombination and repair. Binds to ssDNA and to an array of partner proteins to recruit them to their sites of action during DNA metabolism.</text>
</comment>
<name>A0ABV7WNJ9_9GAMM</name>
<dbReference type="Pfam" id="PF00436">
    <property type="entry name" value="SSB"/>
    <property type="match status" value="1"/>
</dbReference>
<feature type="DNA-binding region" evidence="2">
    <location>
        <begin position="55"/>
        <end position="61"/>
    </location>
</feature>
<dbReference type="Proteomes" id="UP001595710">
    <property type="component" value="Unassembled WGS sequence"/>
</dbReference>
<evidence type="ECO:0000256" key="1">
    <source>
        <dbReference type="ARBA" id="ARBA00023125"/>
    </source>
</evidence>
<keyword evidence="2" id="KW-0235">DNA replication</keyword>
<dbReference type="InterPro" id="IPR012340">
    <property type="entry name" value="NA-bd_OB-fold"/>
</dbReference>
<dbReference type="InterPro" id="IPR011344">
    <property type="entry name" value="ssDNA-bd"/>
</dbReference>
<dbReference type="EMBL" id="JBHRYN010000006">
    <property type="protein sequence ID" value="MFC3700667.1"/>
    <property type="molecule type" value="Genomic_DNA"/>
</dbReference>
<evidence type="ECO:0000256" key="3">
    <source>
        <dbReference type="RuleBase" id="RU000524"/>
    </source>
</evidence>
<dbReference type="PROSITE" id="PS50935">
    <property type="entry name" value="SSB"/>
    <property type="match status" value="1"/>
</dbReference>
<dbReference type="Gene3D" id="2.40.50.140">
    <property type="entry name" value="Nucleic acid-binding proteins"/>
    <property type="match status" value="1"/>
</dbReference>
<evidence type="ECO:0000313" key="6">
    <source>
        <dbReference type="Proteomes" id="UP001595710"/>
    </source>
</evidence>
<keyword evidence="2" id="KW-0233">DNA recombination</keyword>
<evidence type="ECO:0000256" key="2">
    <source>
        <dbReference type="HAMAP-Rule" id="MF_00984"/>
    </source>
</evidence>
<evidence type="ECO:0000313" key="5">
    <source>
        <dbReference type="EMBL" id="MFC3700667.1"/>
    </source>
</evidence>
<dbReference type="NCBIfam" id="TIGR00621">
    <property type="entry name" value="ssb"/>
    <property type="match status" value="1"/>
</dbReference>
<dbReference type="GO" id="GO:0003677">
    <property type="term" value="F:DNA binding"/>
    <property type="evidence" value="ECO:0007669"/>
    <property type="project" value="UniProtKB-KW"/>
</dbReference>
<feature type="compositionally biased region" description="Low complexity" evidence="4">
    <location>
        <begin position="168"/>
        <end position="179"/>
    </location>
</feature>
<dbReference type="SUPFAM" id="SSF50249">
    <property type="entry name" value="Nucleic acid-binding proteins"/>
    <property type="match status" value="1"/>
</dbReference>
<comment type="subunit">
    <text evidence="2">Homotetramer.</text>
</comment>
<dbReference type="PANTHER" id="PTHR10302:SF27">
    <property type="entry name" value="SINGLE-STRANDED DNA-BINDING PROTEIN"/>
    <property type="match status" value="1"/>
</dbReference>
<dbReference type="RefSeq" id="WP_290281136.1">
    <property type="nucleotide sequence ID" value="NZ_JAUFQI010000001.1"/>
</dbReference>
<accession>A0ABV7WNJ9</accession>
<keyword evidence="1 2" id="KW-0238">DNA-binding</keyword>
<feature type="short sequence motif" description="Important for interaction with partner proteins" evidence="2">
    <location>
        <begin position="192"/>
        <end position="197"/>
    </location>
</feature>
<protein>
    <recommendedName>
        <fullName evidence="2 3">Single-stranded DNA-binding protein</fullName>
        <shortName evidence="2">SSB</shortName>
    </recommendedName>
</protein>
<feature type="compositionally biased region" description="Low complexity" evidence="4">
    <location>
        <begin position="125"/>
        <end position="161"/>
    </location>
</feature>
<keyword evidence="6" id="KW-1185">Reference proteome</keyword>
<feature type="region of interest" description="Disordered" evidence="4">
    <location>
        <begin position="111"/>
        <end position="197"/>
    </location>
</feature>
<keyword evidence="2" id="KW-0227">DNA damage</keyword>
<dbReference type="HAMAP" id="MF_00984">
    <property type="entry name" value="SSB"/>
    <property type="match status" value="1"/>
</dbReference>